<protein>
    <submittedName>
        <fullName evidence="1">Uncharacterized protein</fullName>
    </submittedName>
</protein>
<organism evidence="1">
    <name type="scientific">Zea mays</name>
    <name type="common">Maize</name>
    <dbReference type="NCBI Taxonomy" id="4577"/>
    <lineage>
        <taxon>Eukaryota</taxon>
        <taxon>Viridiplantae</taxon>
        <taxon>Streptophyta</taxon>
        <taxon>Embryophyta</taxon>
        <taxon>Tracheophyta</taxon>
        <taxon>Spermatophyta</taxon>
        <taxon>Magnoliopsida</taxon>
        <taxon>Liliopsida</taxon>
        <taxon>Poales</taxon>
        <taxon>Poaceae</taxon>
        <taxon>PACMAD clade</taxon>
        <taxon>Panicoideae</taxon>
        <taxon>Andropogonodae</taxon>
        <taxon>Andropogoneae</taxon>
        <taxon>Tripsacinae</taxon>
        <taxon>Zea</taxon>
    </lineage>
</organism>
<name>B6U8P7_MAIZE</name>
<dbReference type="AlphaFoldDB" id="B6U8P7"/>
<sequence length="45" mass="5159">MQRLQHAYDDGRLEDALLNHHDADDASAAIAKLMRLSYLLTRLHV</sequence>
<accession>B6U8P7</accession>
<evidence type="ECO:0000313" key="1">
    <source>
        <dbReference type="EMBL" id="ACG45730.1"/>
    </source>
</evidence>
<proteinExistence type="evidence at transcript level"/>
<dbReference type="EMBL" id="EU973612">
    <property type="protein sequence ID" value="ACG45730.1"/>
    <property type="molecule type" value="mRNA"/>
</dbReference>
<reference evidence="1" key="1">
    <citation type="journal article" date="2009" name="Plant Mol. Biol.">
        <title>Insights into corn genes derived from large-scale cDNA sequencing.</title>
        <authorList>
            <person name="Alexandrov N.N."/>
            <person name="Brover V.V."/>
            <person name="Freidin S."/>
            <person name="Troukhan M.E."/>
            <person name="Tatarinova T.V."/>
            <person name="Zhang H."/>
            <person name="Swaller T.J."/>
            <person name="Lu Y.P."/>
            <person name="Bouck J."/>
            <person name="Flavell R.B."/>
            <person name="Feldmann K.A."/>
        </authorList>
    </citation>
    <scope>NUCLEOTIDE SEQUENCE</scope>
</reference>